<evidence type="ECO:0000256" key="4">
    <source>
        <dbReference type="ARBA" id="ARBA00022989"/>
    </source>
</evidence>
<comment type="caution">
    <text evidence="8">The sequence shown here is derived from an EMBL/GenBank/DDBJ whole genome shotgun (WGS) entry which is preliminary data.</text>
</comment>
<dbReference type="PANTHER" id="PTHR30618:SF0">
    <property type="entry name" value="PURINE-URACIL PERMEASE NCS1"/>
    <property type="match status" value="1"/>
</dbReference>
<feature type="transmembrane region" description="Helical" evidence="7">
    <location>
        <begin position="407"/>
        <end position="426"/>
    </location>
</feature>
<evidence type="ECO:0000256" key="6">
    <source>
        <dbReference type="SAM" id="MobiDB-lite"/>
    </source>
</evidence>
<sequence>MDTFQDDKVKSAGVGTAVDASDTEISIGQSGPTRTENIFTQVKRRVQIEPQYGSFAPGRWSNADLDPTPFEEQTWSSLNCIYLLLVQRCNHPGNLRLGSSLYSMGLSWKLCIVIITLGHFLMAIGLTLNGVVGSRFHIPFTIQSRASFGMFFSFVIVLIRMVVAAFWYGINTYTGAQCVNVILLALWPQFAQFAQVPNRLPASANITTQMMTAYIVYFLFVLPFHWIHPRKLRWFFTIKSIVCLPAIFGMLIWACVATGGAGTGNPMFRRGNTLSGSELGWAFMSGLNAMMGNYGTLAVNINDFTRYARSSRRTYVQLFVIPASFMLMAFVGLVIVGSAERVYGELQWDVLSIMTRWNGSGAARAGTVLAAGSMAMAQVGTNLGANCVSAANDLNALFPRYIDLRRGSYIVAVVGAWVLTPWNILASADALLKFMDGYAIWLAPITGWLPLLPGLIAVTTPTAVVNAGIRNIYFSRLHVRNVFEFSYDRTDKRQNQKGTSYSQEQAKATAAAGNPTGSVGPQVDKILTEAPGLIPDDHNNNGTSPATTTPGLNKLESTPWGSDK</sequence>
<gene>
    <name evidence="8" type="ORF">PG994_015083</name>
</gene>
<name>A0ABR1SWT2_9PEZI</name>
<dbReference type="InterPro" id="IPR045225">
    <property type="entry name" value="Uracil/uridine/allantoin_perm"/>
</dbReference>
<feature type="compositionally biased region" description="Polar residues" evidence="6">
    <location>
        <begin position="496"/>
        <end position="506"/>
    </location>
</feature>
<feature type="transmembrane region" description="Helical" evidence="7">
    <location>
        <begin position="206"/>
        <end position="227"/>
    </location>
</feature>
<dbReference type="Gene3D" id="1.10.4160.10">
    <property type="entry name" value="Hydantoin permease"/>
    <property type="match status" value="1"/>
</dbReference>
<feature type="transmembrane region" description="Helical" evidence="7">
    <location>
        <begin position="148"/>
        <end position="170"/>
    </location>
</feature>
<feature type="region of interest" description="Disordered" evidence="6">
    <location>
        <begin position="493"/>
        <end position="564"/>
    </location>
</feature>
<dbReference type="Proteomes" id="UP001480595">
    <property type="component" value="Unassembled WGS sequence"/>
</dbReference>
<keyword evidence="9" id="KW-1185">Reference proteome</keyword>
<evidence type="ECO:0000256" key="2">
    <source>
        <dbReference type="ARBA" id="ARBA00008974"/>
    </source>
</evidence>
<dbReference type="GeneID" id="92099555"/>
<keyword evidence="3 7" id="KW-0812">Transmembrane</keyword>
<keyword evidence="4 7" id="KW-1133">Transmembrane helix</keyword>
<evidence type="ECO:0000256" key="5">
    <source>
        <dbReference type="ARBA" id="ARBA00023136"/>
    </source>
</evidence>
<feature type="transmembrane region" description="Helical" evidence="7">
    <location>
        <begin position="177"/>
        <end position="194"/>
    </location>
</feature>
<comment type="similarity">
    <text evidence="2">Belongs to the purine-cytosine permease (2.A.39) family.</text>
</comment>
<feature type="compositionally biased region" description="Polar residues" evidence="6">
    <location>
        <begin position="540"/>
        <end position="564"/>
    </location>
</feature>
<feature type="transmembrane region" description="Helical" evidence="7">
    <location>
        <begin position="234"/>
        <end position="259"/>
    </location>
</feature>
<keyword evidence="5 7" id="KW-0472">Membrane</keyword>
<feature type="transmembrane region" description="Helical" evidence="7">
    <location>
        <begin position="106"/>
        <end position="128"/>
    </location>
</feature>
<reference evidence="8 9" key="1">
    <citation type="submission" date="2023-01" db="EMBL/GenBank/DDBJ databases">
        <title>Analysis of 21 Apiospora genomes using comparative genomics revels a genus with tremendous synthesis potential of carbohydrate active enzymes and secondary metabolites.</title>
        <authorList>
            <person name="Sorensen T."/>
        </authorList>
    </citation>
    <scope>NUCLEOTIDE SEQUENCE [LARGE SCALE GENOMIC DNA]</scope>
    <source>
        <strain evidence="8 9">CBS 135458</strain>
    </source>
</reference>
<evidence type="ECO:0000256" key="7">
    <source>
        <dbReference type="SAM" id="Phobius"/>
    </source>
</evidence>
<dbReference type="InterPro" id="IPR001248">
    <property type="entry name" value="Pur-cyt_permease"/>
</dbReference>
<accession>A0ABR1SWT2</accession>
<feature type="transmembrane region" description="Helical" evidence="7">
    <location>
        <begin position="438"/>
        <end position="458"/>
    </location>
</feature>
<organism evidence="8 9">
    <name type="scientific">Apiospora phragmitis</name>
    <dbReference type="NCBI Taxonomy" id="2905665"/>
    <lineage>
        <taxon>Eukaryota</taxon>
        <taxon>Fungi</taxon>
        <taxon>Dikarya</taxon>
        <taxon>Ascomycota</taxon>
        <taxon>Pezizomycotina</taxon>
        <taxon>Sordariomycetes</taxon>
        <taxon>Xylariomycetidae</taxon>
        <taxon>Amphisphaeriales</taxon>
        <taxon>Apiosporaceae</taxon>
        <taxon>Apiospora</taxon>
    </lineage>
</organism>
<dbReference type="Pfam" id="PF02133">
    <property type="entry name" value="Transp_cyt_pur"/>
    <property type="match status" value="1"/>
</dbReference>
<evidence type="ECO:0000313" key="9">
    <source>
        <dbReference type="Proteomes" id="UP001480595"/>
    </source>
</evidence>
<evidence type="ECO:0000313" key="8">
    <source>
        <dbReference type="EMBL" id="KAK8038316.1"/>
    </source>
</evidence>
<proteinExistence type="inferred from homology"/>
<comment type="subcellular location">
    <subcellularLocation>
        <location evidence="1">Membrane</location>
        <topology evidence="1">Multi-pass membrane protein</topology>
    </subcellularLocation>
</comment>
<evidence type="ECO:0000256" key="3">
    <source>
        <dbReference type="ARBA" id="ARBA00022692"/>
    </source>
</evidence>
<dbReference type="EMBL" id="JAQQWL010000016">
    <property type="protein sequence ID" value="KAK8038316.1"/>
    <property type="molecule type" value="Genomic_DNA"/>
</dbReference>
<feature type="transmembrane region" description="Helical" evidence="7">
    <location>
        <begin position="314"/>
        <end position="336"/>
    </location>
</feature>
<dbReference type="RefSeq" id="XP_066708168.1">
    <property type="nucleotide sequence ID" value="XM_066866492.1"/>
</dbReference>
<feature type="transmembrane region" description="Helical" evidence="7">
    <location>
        <begin position="279"/>
        <end position="302"/>
    </location>
</feature>
<evidence type="ECO:0000256" key="1">
    <source>
        <dbReference type="ARBA" id="ARBA00004141"/>
    </source>
</evidence>
<protein>
    <submittedName>
        <fullName evidence="8">Cytosine-purine permease</fullName>
    </submittedName>
</protein>
<dbReference type="PANTHER" id="PTHR30618">
    <property type="entry name" value="NCS1 FAMILY PURINE/PYRIMIDINE TRANSPORTER"/>
    <property type="match status" value="1"/>
</dbReference>